<evidence type="ECO:0000256" key="4">
    <source>
        <dbReference type="ARBA" id="ARBA00023004"/>
    </source>
</evidence>
<evidence type="ECO:0000256" key="2">
    <source>
        <dbReference type="ARBA" id="ARBA00022621"/>
    </source>
</evidence>
<feature type="domain" description="Cyclic nucleotide-binding" evidence="5">
    <location>
        <begin position="490"/>
        <end position="592"/>
    </location>
</feature>
<keyword evidence="3" id="KW-0479">Metal-binding</keyword>
<dbReference type="NCBIfam" id="NF033749">
    <property type="entry name" value="bact_hemeryth"/>
    <property type="match status" value="1"/>
</dbReference>
<dbReference type="PROSITE" id="PS50042">
    <property type="entry name" value="CNMP_BINDING_3"/>
    <property type="match status" value="1"/>
</dbReference>
<dbReference type="Gene3D" id="3.60.15.10">
    <property type="entry name" value="Ribonuclease Z/Hydroxyacylglutathione hydrolase-like"/>
    <property type="match status" value="1"/>
</dbReference>
<evidence type="ECO:0000313" key="6">
    <source>
        <dbReference type="EMBL" id="SCA55698.1"/>
    </source>
</evidence>
<dbReference type="InterPro" id="IPR012312">
    <property type="entry name" value="Hemerythrin-like"/>
</dbReference>
<accession>A0A1C3REN7</accession>
<keyword evidence="7" id="KW-1185">Reference proteome</keyword>
<sequence length="873" mass="98121">MGQIIKSKLANGVFWLDFPKADLRILCGCPADAVKHMMKRGVIFANDASDVFHESGPNAILLSDLSVQKSSFSNLGEFPVLQMLYRQGMILPGHPGNTGVKPLLIGNPDQLAAQIQYIHRGNYGLANEDELLRAGATPKLAKDLMRMKLKFAFGKIADPKELLDSLVIENGPTPIRNGVSVERLSINLFEFTYEGEKVTIDLNLAEDENYMPSYNLGHYQVGREYFSVIHSGEGDGWDIERPSMASIIIFQGKTYLIDAGPNIETTLRSLGIDISEVEGIFLTHCHDDHFAGLPALIRSDHRIKFFATPLVRHATVKKLSALMSLDESRFIQFFDVYDLKENHWNNVDGLEVKPINSPHPMETTILFFRTQWSDGYKTYGHLADIASFQVLGGMVTGDDNAPGISQSYCDEVKQQYLEPCDVKKLDNGGGLIHGVSTDFEQDASNKIIFAHTARALNEEERQIGSGAPFGTEDVLIPSNYDYLISRANTYLKSFFPELPKDQFDLLLNHEVVNFNPEEIIVKAGDKIENTYFVLSGAVEIIAPDTNITHRMSAGSFIADMHGLCGASSTETYRAMSFVKALKLPMNMYIEFVKRNEMFSAISMLAEKRELLQKSWLFGGSISDGIKNAIAASMHVTKDIEEFKDFGNTRDYIGLIKEGTVTLKLGDHVFQVLEPGETLFEDHGVYGMENIFDMEFSKNCAIALIPLIVIKEIPIVQWKLLERVAKQMRALANSTQWDDSLLKWRDEYSVGIEEIDQQHQKLLVLTTDLMAALKEQKTVAEIQELVTALSDYTVLHFQKEEEIFIDAGYSESQAHKEKHIKLAAQVSALMERCAKPVSPQEAEEIHSFLKRWILLHILLEDRKYASYILSTEIF</sequence>
<dbReference type="SUPFAM" id="SSF51206">
    <property type="entry name" value="cAMP-binding domain-like"/>
    <property type="match status" value="1"/>
</dbReference>
<dbReference type="InterPro" id="IPR018490">
    <property type="entry name" value="cNMP-bd_dom_sf"/>
</dbReference>
<gene>
    <name evidence="6" type="ORF">MTBPR1_120004</name>
</gene>
<protein>
    <recommendedName>
        <fullName evidence="5">Cyclic nucleotide-binding domain-containing protein</fullName>
    </recommendedName>
</protein>
<dbReference type="Pfam" id="PF00027">
    <property type="entry name" value="cNMP_binding"/>
    <property type="match status" value="1"/>
</dbReference>
<dbReference type="AlphaFoldDB" id="A0A1C3REN7"/>
<dbReference type="Gene3D" id="2.60.120.10">
    <property type="entry name" value="Jelly Rolls"/>
    <property type="match status" value="1"/>
</dbReference>
<dbReference type="SUPFAM" id="SSF56281">
    <property type="entry name" value="Metallo-hydrolase/oxidoreductase"/>
    <property type="match status" value="1"/>
</dbReference>
<dbReference type="Proteomes" id="UP000231658">
    <property type="component" value="Unassembled WGS sequence"/>
</dbReference>
<dbReference type="GO" id="GO:0046872">
    <property type="term" value="F:metal ion binding"/>
    <property type="evidence" value="ECO:0007669"/>
    <property type="project" value="UniProtKB-KW"/>
</dbReference>
<dbReference type="InterPro" id="IPR016131">
    <property type="entry name" value="Haemerythrin_Fe_BS"/>
</dbReference>
<keyword evidence="4" id="KW-0408">Iron</keyword>
<dbReference type="Pfam" id="PF01814">
    <property type="entry name" value="Hemerythrin"/>
    <property type="match status" value="1"/>
</dbReference>
<comment type="similarity">
    <text evidence="1">Belongs to the hemerythrin family.</text>
</comment>
<dbReference type="OrthoDB" id="9803916at2"/>
<dbReference type="InterPro" id="IPR012827">
    <property type="entry name" value="Hemerythrin_metal-bd"/>
</dbReference>
<dbReference type="RefSeq" id="WP_069186411.1">
    <property type="nucleotide sequence ID" value="NZ_FLYE01000004.1"/>
</dbReference>
<dbReference type="EMBL" id="FLYE01000004">
    <property type="protein sequence ID" value="SCA55698.1"/>
    <property type="molecule type" value="Genomic_DNA"/>
</dbReference>
<dbReference type="PANTHER" id="PTHR37164">
    <property type="entry name" value="BACTERIOHEMERYTHRIN"/>
    <property type="match status" value="1"/>
</dbReference>
<evidence type="ECO:0000256" key="3">
    <source>
        <dbReference type="ARBA" id="ARBA00022723"/>
    </source>
</evidence>
<dbReference type="InterPro" id="IPR035938">
    <property type="entry name" value="Hemerythrin-like_sf"/>
</dbReference>
<proteinExistence type="inferred from homology"/>
<evidence type="ECO:0000256" key="1">
    <source>
        <dbReference type="ARBA" id="ARBA00010587"/>
    </source>
</evidence>
<keyword evidence="2" id="KW-0813">Transport</keyword>
<reference evidence="6 7" key="1">
    <citation type="submission" date="2016-07" db="EMBL/GenBank/DDBJ databases">
        <authorList>
            <person name="Lefevre C.T."/>
        </authorList>
    </citation>
    <scope>NUCLEOTIDE SEQUENCE [LARGE SCALE GENOMIC DNA]</scope>
    <source>
        <strain evidence="6">PR1</strain>
    </source>
</reference>
<dbReference type="InterPro" id="IPR036866">
    <property type="entry name" value="RibonucZ/Hydroxyglut_hydro"/>
</dbReference>
<name>A0A1C3REN7_9PROT</name>
<dbReference type="PROSITE" id="PS00550">
    <property type="entry name" value="HEMERYTHRINS"/>
    <property type="match status" value="1"/>
</dbReference>
<dbReference type="CDD" id="cd12107">
    <property type="entry name" value="Hemerythrin"/>
    <property type="match status" value="1"/>
</dbReference>
<organism evidence="6 7">
    <name type="scientific">Candidatus Terasakiella magnetica</name>
    <dbReference type="NCBI Taxonomy" id="1867952"/>
    <lineage>
        <taxon>Bacteria</taxon>
        <taxon>Pseudomonadati</taxon>
        <taxon>Pseudomonadota</taxon>
        <taxon>Alphaproteobacteria</taxon>
        <taxon>Rhodospirillales</taxon>
        <taxon>Terasakiellaceae</taxon>
        <taxon>Terasakiella</taxon>
    </lineage>
</organism>
<dbReference type="NCBIfam" id="TIGR02481">
    <property type="entry name" value="hemeryth_dom"/>
    <property type="match status" value="1"/>
</dbReference>
<keyword evidence="2" id="KW-0561">Oxygen transport</keyword>
<dbReference type="Pfam" id="PF23023">
    <property type="entry name" value="Anti-Pycsar_Apyc1"/>
    <property type="match status" value="1"/>
</dbReference>
<evidence type="ECO:0000259" key="5">
    <source>
        <dbReference type="PROSITE" id="PS50042"/>
    </source>
</evidence>
<dbReference type="InterPro" id="IPR050669">
    <property type="entry name" value="Hemerythrin"/>
</dbReference>
<dbReference type="Gene3D" id="1.20.120.50">
    <property type="entry name" value="Hemerythrin-like"/>
    <property type="match status" value="1"/>
</dbReference>
<dbReference type="STRING" id="1867952.MTBPR1_120004"/>
<dbReference type="SUPFAM" id="SSF47188">
    <property type="entry name" value="Hemerythrin-like"/>
    <property type="match status" value="1"/>
</dbReference>
<dbReference type="PANTHER" id="PTHR37164:SF1">
    <property type="entry name" value="BACTERIOHEMERYTHRIN"/>
    <property type="match status" value="1"/>
</dbReference>
<dbReference type="InterPro" id="IPR000595">
    <property type="entry name" value="cNMP-bd_dom"/>
</dbReference>
<dbReference type="SMART" id="SM00100">
    <property type="entry name" value="cNMP"/>
    <property type="match status" value="1"/>
</dbReference>
<dbReference type="InterPro" id="IPR014710">
    <property type="entry name" value="RmlC-like_jellyroll"/>
</dbReference>
<dbReference type="GO" id="GO:0005344">
    <property type="term" value="F:oxygen carrier activity"/>
    <property type="evidence" value="ECO:0007669"/>
    <property type="project" value="UniProtKB-KW"/>
</dbReference>
<evidence type="ECO:0000313" key="7">
    <source>
        <dbReference type="Proteomes" id="UP000231658"/>
    </source>
</evidence>
<dbReference type="CDD" id="cd00038">
    <property type="entry name" value="CAP_ED"/>
    <property type="match status" value="1"/>
</dbReference>